<dbReference type="OrthoDB" id="6371112at2759"/>
<dbReference type="Proteomes" id="UP000324222">
    <property type="component" value="Unassembled WGS sequence"/>
</dbReference>
<organism evidence="1 2">
    <name type="scientific">Portunus trituberculatus</name>
    <name type="common">Swimming crab</name>
    <name type="synonym">Neptunus trituberculatus</name>
    <dbReference type="NCBI Taxonomy" id="210409"/>
    <lineage>
        <taxon>Eukaryota</taxon>
        <taxon>Metazoa</taxon>
        <taxon>Ecdysozoa</taxon>
        <taxon>Arthropoda</taxon>
        <taxon>Crustacea</taxon>
        <taxon>Multicrustacea</taxon>
        <taxon>Malacostraca</taxon>
        <taxon>Eumalacostraca</taxon>
        <taxon>Eucarida</taxon>
        <taxon>Decapoda</taxon>
        <taxon>Pleocyemata</taxon>
        <taxon>Brachyura</taxon>
        <taxon>Eubrachyura</taxon>
        <taxon>Portunoidea</taxon>
        <taxon>Portunidae</taxon>
        <taxon>Portuninae</taxon>
        <taxon>Portunus</taxon>
    </lineage>
</organism>
<evidence type="ECO:0000313" key="1">
    <source>
        <dbReference type="EMBL" id="MPC94224.1"/>
    </source>
</evidence>
<protein>
    <submittedName>
        <fullName evidence="1">Uncharacterized protein</fullName>
    </submittedName>
</protein>
<proteinExistence type="predicted"/>
<accession>A0A5B7JPF6</accession>
<name>A0A5B7JPF6_PORTR</name>
<gene>
    <name evidence="1" type="ORF">E2C01_089382</name>
</gene>
<reference evidence="1 2" key="1">
    <citation type="submission" date="2019-05" db="EMBL/GenBank/DDBJ databases">
        <title>Another draft genome of Portunus trituberculatus and its Hox gene families provides insights of decapod evolution.</title>
        <authorList>
            <person name="Jeong J.-H."/>
            <person name="Song I."/>
            <person name="Kim S."/>
            <person name="Choi T."/>
            <person name="Kim D."/>
            <person name="Ryu S."/>
            <person name="Kim W."/>
        </authorList>
    </citation>
    <scope>NUCLEOTIDE SEQUENCE [LARGE SCALE GENOMIC DNA]</scope>
    <source>
        <tissue evidence="1">Muscle</tissue>
    </source>
</reference>
<comment type="caution">
    <text evidence="1">The sequence shown here is derived from an EMBL/GenBank/DDBJ whole genome shotgun (WGS) entry which is preliminary data.</text>
</comment>
<keyword evidence="2" id="KW-1185">Reference proteome</keyword>
<evidence type="ECO:0000313" key="2">
    <source>
        <dbReference type="Proteomes" id="UP000324222"/>
    </source>
</evidence>
<dbReference type="EMBL" id="VSRR010097717">
    <property type="protein sequence ID" value="MPC94224.1"/>
    <property type="molecule type" value="Genomic_DNA"/>
</dbReference>
<dbReference type="AlphaFoldDB" id="A0A5B7JPF6"/>
<sequence length="100" mass="11337">MTEKKDLKDMAMKTLQAEDEIMEVDSISSDFQIYRLLASEEGQYSTLVEANKVIAGNARQTANNFNLLMADVSYSMVQAWPDVIDSWNKNIKDKLTGKKI</sequence>